<dbReference type="RefSeq" id="WP_198076541.1">
    <property type="nucleotide sequence ID" value="NZ_JAEDAE010000010.1"/>
</dbReference>
<feature type="transmembrane region" description="Helical" evidence="7">
    <location>
        <begin position="15"/>
        <end position="39"/>
    </location>
</feature>
<sequence length="411" mass="44412">MADVFRSLQHRNFRLYYAGQSVSLIGTWMQRLAVSWLVYNATHSTFLLGLVSFCSQIPTLLLSPYGGTVADRYSRYRVLLITQVASLVQATVLAWLVLSGHYHTWAVAGLSLLLGTINAFDIPARQSLIVELVDDRTHLPNAIALNSTMVNLARLVGPAVAGLLLARFGEGPCFVVNAVSFVAVVASLLLMRMAPRPVRPHRPGAWEGLREGWAYLRQAPALRRQILLMAGISFCVMPFGTLLPVFAKDVFHGAAGTFGWLNSLSGLGSLVGAFYLASRPAENRRPQLITYAALVFCTSVVAFSLSPVLGLALVFITLSGTGMMMFIAGTNTAIQTNVDDHMRGRVLSYYVMAFQGIQPLGALLVGWLARHIGAPHTVLLQGTAGLAVALAFWQQGRRSTGAAKKLATASN</sequence>
<dbReference type="SUPFAM" id="SSF103473">
    <property type="entry name" value="MFS general substrate transporter"/>
    <property type="match status" value="1"/>
</dbReference>
<evidence type="ECO:0000256" key="1">
    <source>
        <dbReference type="ARBA" id="ARBA00004651"/>
    </source>
</evidence>
<dbReference type="PANTHER" id="PTHR23513">
    <property type="entry name" value="INTEGRAL MEMBRANE EFFLUX PROTEIN-RELATED"/>
    <property type="match status" value="1"/>
</dbReference>
<dbReference type="InterPro" id="IPR036259">
    <property type="entry name" value="MFS_trans_sf"/>
</dbReference>
<comment type="caution">
    <text evidence="9">The sequence shown here is derived from an EMBL/GenBank/DDBJ whole genome shotgun (WGS) entry which is preliminary data.</text>
</comment>
<keyword evidence="10" id="KW-1185">Reference proteome</keyword>
<feature type="transmembrane region" description="Helical" evidence="7">
    <location>
        <begin position="226"/>
        <end position="246"/>
    </location>
</feature>
<feature type="transmembrane region" description="Helical" evidence="7">
    <location>
        <begin position="78"/>
        <end position="98"/>
    </location>
</feature>
<evidence type="ECO:0000313" key="9">
    <source>
        <dbReference type="EMBL" id="MBH8559945.1"/>
    </source>
</evidence>
<reference evidence="9 10" key="1">
    <citation type="submission" date="2020-12" db="EMBL/GenBank/DDBJ databases">
        <title>Hymenobacter sp.</title>
        <authorList>
            <person name="Kim M.K."/>
        </authorList>
    </citation>
    <scope>NUCLEOTIDE SEQUENCE [LARGE SCALE GENOMIC DNA]</scope>
    <source>
        <strain evidence="9 10">BT442</strain>
    </source>
</reference>
<dbReference type="CDD" id="cd06173">
    <property type="entry name" value="MFS_MefA_like"/>
    <property type="match status" value="1"/>
</dbReference>
<feature type="transmembrane region" description="Helical" evidence="7">
    <location>
        <begin position="45"/>
        <end position="66"/>
    </location>
</feature>
<evidence type="ECO:0000256" key="2">
    <source>
        <dbReference type="ARBA" id="ARBA00022448"/>
    </source>
</evidence>
<protein>
    <submittedName>
        <fullName evidence="9">MFS transporter</fullName>
    </submittedName>
</protein>
<dbReference type="Pfam" id="PF05977">
    <property type="entry name" value="MFS_3"/>
    <property type="match status" value="1"/>
</dbReference>
<accession>A0ABS0QBJ5</accession>
<gene>
    <name evidence="9" type="ORF">I7X13_17930</name>
</gene>
<keyword evidence="6 7" id="KW-0472">Membrane</keyword>
<evidence type="ECO:0000313" key="10">
    <source>
        <dbReference type="Proteomes" id="UP000625631"/>
    </source>
</evidence>
<evidence type="ECO:0000256" key="5">
    <source>
        <dbReference type="ARBA" id="ARBA00022989"/>
    </source>
</evidence>
<dbReference type="Gene3D" id="1.20.1250.20">
    <property type="entry name" value="MFS general substrate transporter like domains"/>
    <property type="match status" value="1"/>
</dbReference>
<evidence type="ECO:0000256" key="7">
    <source>
        <dbReference type="SAM" id="Phobius"/>
    </source>
</evidence>
<keyword evidence="2" id="KW-0813">Transport</keyword>
<evidence type="ECO:0000256" key="3">
    <source>
        <dbReference type="ARBA" id="ARBA00022475"/>
    </source>
</evidence>
<keyword evidence="3" id="KW-1003">Cell membrane</keyword>
<feature type="transmembrane region" description="Helical" evidence="7">
    <location>
        <begin position="258"/>
        <end position="276"/>
    </location>
</feature>
<proteinExistence type="predicted"/>
<organism evidence="9 10">
    <name type="scientific">Hymenobacter negativus</name>
    <dbReference type="NCBI Taxonomy" id="2795026"/>
    <lineage>
        <taxon>Bacteria</taxon>
        <taxon>Pseudomonadati</taxon>
        <taxon>Bacteroidota</taxon>
        <taxon>Cytophagia</taxon>
        <taxon>Cytophagales</taxon>
        <taxon>Hymenobacteraceae</taxon>
        <taxon>Hymenobacter</taxon>
    </lineage>
</organism>
<dbReference type="PROSITE" id="PS50850">
    <property type="entry name" value="MFS"/>
    <property type="match status" value="1"/>
</dbReference>
<dbReference type="InterPro" id="IPR010290">
    <property type="entry name" value="TM_effector"/>
</dbReference>
<feature type="transmembrane region" description="Helical" evidence="7">
    <location>
        <begin position="346"/>
        <end position="368"/>
    </location>
</feature>
<keyword evidence="5 7" id="KW-1133">Transmembrane helix</keyword>
<evidence type="ECO:0000256" key="4">
    <source>
        <dbReference type="ARBA" id="ARBA00022692"/>
    </source>
</evidence>
<comment type="subcellular location">
    <subcellularLocation>
        <location evidence="1">Cell membrane</location>
        <topology evidence="1">Multi-pass membrane protein</topology>
    </subcellularLocation>
</comment>
<feature type="transmembrane region" description="Helical" evidence="7">
    <location>
        <begin position="174"/>
        <end position="191"/>
    </location>
</feature>
<dbReference type="EMBL" id="JAEDAE010000010">
    <property type="protein sequence ID" value="MBH8559945.1"/>
    <property type="molecule type" value="Genomic_DNA"/>
</dbReference>
<dbReference type="InterPro" id="IPR020846">
    <property type="entry name" value="MFS_dom"/>
</dbReference>
<feature type="transmembrane region" description="Helical" evidence="7">
    <location>
        <begin position="288"/>
        <end position="305"/>
    </location>
</feature>
<feature type="transmembrane region" description="Helical" evidence="7">
    <location>
        <begin position="311"/>
        <end position="334"/>
    </location>
</feature>
<evidence type="ECO:0000256" key="6">
    <source>
        <dbReference type="ARBA" id="ARBA00023136"/>
    </source>
</evidence>
<feature type="transmembrane region" description="Helical" evidence="7">
    <location>
        <begin position="374"/>
        <end position="393"/>
    </location>
</feature>
<evidence type="ECO:0000259" key="8">
    <source>
        <dbReference type="PROSITE" id="PS50850"/>
    </source>
</evidence>
<dbReference type="PANTHER" id="PTHR23513:SF11">
    <property type="entry name" value="STAPHYLOFERRIN A TRANSPORTER"/>
    <property type="match status" value="1"/>
</dbReference>
<feature type="domain" description="Major facilitator superfamily (MFS) profile" evidence="8">
    <location>
        <begin position="1"/>
        <end position="195"/>
    </location>
</feature>
<dbReference type="Proteomes" id="UP000625631">
    <property type="component" value="Unassembled WGS sequence"/>
</dbReference>
<keyword evidence="4 7" id="KW-0812">Transmembrane</keyword>
<name>A0ABS0QBJ5_9BACT</name>